<dbReference type="RefSeq" id="WP_346583341.1">
    <property type="nucleotide sequence ID" value="NZ_JBDJNQ010000018.1"/>
</dbReference>
<dbReference type="SUPFAM" id="SSF51161">
    <property type="entry name" value="Trimeric LpxA-like enzymes"/>
    <property type="match status" value="1"/>
</dbReference>
<evidence type="ECO:0000256" key="2">
    <source>
        <dbReference type="ARBA" id="ARBA00022679"/>
    </source>
</evidence>
<gene>
    <name evidence="4" type="ORF">ABE541_24685</name>
</gene>
<dbReference type="CDD" id="cd03354">
    <property type="entry name" value="LbH_SAT"/>
    <property type="match status" value="1"/>
</dbReference>
<comment type="similarity">
    <text evidence="1">Belongs to the transferase hexapeptide repeat family.</text>
</comment>
<comment type="caution">
    <text evidence="4">The sequence shown here is derived from an EMBL/GenBank/DDBJ whole genome shotgun (WGS) entry which is preliminary data.</text>
</comment>
<keyword evidence="5" id="KW-1185">Reference proteome</keyword>
<accession>A0ABV0C0E5</accession>
<evidence type="ECO:0000313" key="5">
    <source>
        <dbReference type="Proteomes" id="UP001409291"/>
    </source>
</evidence>
<proteinExistence type="inferred from homology"/>
<organism evidence="4 5">
    <name type="scientific">Sphingobacterium kitahiroshimense</name>
    <dbReference type="NCBI Taxonomy" id="470446"/>
    <lineage>
        <taxon>Bacteria</taxon>
        <taxon>Pseudomonadati</taxon>
        <taxon>Bacteroidota</taxon>
        <taxon>Sphingobacteriia</taxon>
        <taxon>Sphingobacteriales</taxon>
        <taxon>Sphingobacteriaceae</taxon>
        <taxon>Sphingobacterium</taxon>
    </lineage>
</organism>
<dbReference type="InterPro" id="IPR005881">
    <property type="entry name" value="Ser_O-AcTrfase"/>
</dbReference>
<evidence type="ECO:0000256" key="3">
    <source>
        <dbReference type="ARBA" id="ARBA00023315"/>
    </source>
</evidence>
<keyword evidence="3" id="KW-0012">Acyltransferase</keyword>
<protein>
    <submittedName>
        <fullName evidence="4">Serine acetyltransferase</fullName>
    </submittedName>
</protein>
<evidence type="ECO:0000313" key="4">
    <source>
        <dbReference type="EMBL" id="MEN5380480.1"/>
    </source>
</evidence>
<dbReference type="InterPro" id="IPR045304">
    <property type="entry name" value="LbH_SAT"/>
</dbReference>
<sequence length="151" mass="16270">MKEPNLIMKCIRLMEFLKRNKIPILPKVVQWFIRITCSADIPVNIQIGSNTVLKHNGLGVVLHEKAIIGENVTIMQNVTIGGRNGRGAPKIEDNVFIGAGACVLGNITVGKNSSIGANAVVINNFPENSVIVGIPGRVVKYASDIQKNGED</sequence>
<dbReference type="PIRSF" id="PIRSF000441">
    <property type="entry name" value="CysE"/>
    <property type="match status" value="1"/>
</dbReference>
<dbReference type="PANTHER" id="PTHR42811">
    <property type="entry name" value="SERINE ACETYLTRANSFERASE"/>
    <property type="match status" value="1"/>
</dbReference>
<dbReference type="EMBL" id="JBDJNQ010000018">
    <property type="protein sequence ID" value="MEN5380480.1"/>
    <property type="molecule type" value="Genomic_DNA"/>
</dbReference>
<dbReference type="Gene3D" id="2.160.10.10">
    <property type="entry name" value="Hexapeptide repeat proteins"/>
    <property type="match status" value="1"/>
</dbReference>
<reference evidence="4 5" key="1">
    <citation type="submission" date="2024-04" db="EMBL/GenBank/DDBJ databases">
        <title>WGS of bacteria from Torrens River.</title>
        <authorList>
            <person name="Wyrsch E.R."/>
            <person name="Drigo B."/>
        </authorList>
    </citation>
    <scope>NUCLEOTIDE SEQUENCE [LARGE SCALE GENOMIC DNA]</scope>
    <source>
        <strain evidence="4 5">TWI391</strain>
    </source>
</reference>
<keyword evidence="2" id="KW-0808">Transferase</keyword>
<dbReference type="InterPro" id="IPR011004">
    <property type="entry name" value="Trimer_LpxA-like_sf"/>
</dbReference>
<dbReference type="Pfam" id="PF00132">
    <property type="entry name" value="Hexapep"/>
    <property type="match status" value="1"/>
</dbReference>
<name>A0ABV0C0E5_9SPHI</name>
<evidence type="ECO:0000256" key="1">
    <source>
        <dbReference type="ARBA" id="ARBA00007274"/>
    </source>
</evidence>
<dbReference type="Proteomes" id="UP001409291">
    <property type="component" value="Unassembled WGS sequence"/>
</dbReference>
<dbReference type="InterPro" id="IPR001451">
    <property type="entry name" value="Hexapep"/>
</dbReference>